<accession>O01606</accession>
<dbReference type="PeptideAtlas" id="O01606"/>
<dbReference type="KEGG" id="cel:CELE_T10E9.1"/>
<dbReference type="OMA" id="RIECDSI"/>
<dbReference type="GeneID" id="172366"/>
<dbReference type="IntAct" id="O01606">
    <property type="interactions" value="3"/>
</dbReference>
<feature type="region of interest" description="Disordered" evidence="1">
    <location>
        <begin position="343"/>
        <end position="389"/>
    </location>
</feature>
<dbReference type="CTD" id="172366"/>
<protein>
    <submittedName>
        <fullName evidence="3">F-box domain-containing protein</fullName>
    </submittedName>
</protein>
<dbReference type="PANTHER" id="PTHR31006">
    <property type="entry name" value="F-BOX DOMAIN-CONTAINING PROTEIN-RELATED-RELATED"/>
    <property type="match status" value="1"/>
</dbReference>
<dbReference type="AlphaFoldDB" id="O01606"/>
<dbReference type="UCSC" id="T10E9.1">
    <property type="organism name" value="c. elegans"/>
</dbReference>
<dbReference type="InParanoid" id="O01606"/>
<dbReference type="CDD" id="cd09917">
    <property type="entry name" value="F-box_SF"/>
    <property type="match status" value="1"/>
</dbReference>
<dbReference type="InterPro" id="IPR042317">
    <property type="entry name" value="She-1-like"/>
</dbReference>
<dbReference type="STRING" id="6239.T10E9.1.1"/>
<dbReference type="EMBL" id="BX284601">
    <property type="protein sequence ID" value="CCD68101.1"/>
    <property type="molecule type" value="Genomic_DNA"/>
</dbReference>
<evidence type="ECO:0000313" key="5">
    <source>
        <dbReference type="WormBase" id="T10E9.1"/>
    </source>
</evidence>
<keyword evidence="4" id="KW-1185">Reference proteome</keyword>
<keyword evidence="6" id="KW-1267">Proteomics identification</keyword>
<sequence length="389" mass="44685">MVRKPIEILDLPPELLEKLIEKCDLISRCKLRATSSTMNHAVSSTKLFIPSVYIKDLHSVGVLVKLTFKLFKDVHSLKFKMTPECDTRISQSSKNDIIIEGSRPIDEAIAFLNRMCFQNNVVIGFLTVELSDNFEELNNKFMETLDNMESSLKVQSIFWRNPRKCDLLWKMFDKCDGSLLNGLKIDGQARDDDDDFDFLGKNAAIVQKMDKIEISTITTATYEDVMALKASVISLKSKKFTGDLICDVIEKFVATRSTGSKLDIMNPSGLDFENIPAGFTQVEQDSGHNVYHKQLPDDQRLVVLWKSENWINLEIGKTGNYDFSPSFKKILLGLPHFADDSSEYDDNYDDYDNDEDSNFDPDYDYERYEDNLDESDYEDTDYGENEEFY</sequence>
<dbReference type="PaxDb" id="6239-T10E9.1"/>
<dbReference type="RefSeq" id="NP_491885.1">
    <property type="nucleotide sequence ID" value="NM_059484.1"/>
</dbReference>
<dbReference type="FunCoup" id="O01606">
    <property type="interactions" value="1462"/>
</dbReference>
<evidence type="ECO:0000259" key="2">
    <source>
        <dbReference type="PROSITE" id="PS50181"/>
    </source>
</evidence>
<dbReference type="PROSITE" id="PS50181">
    <property type="entry name" value="FBOX"/>
    <property type="match status" value="1"/>
</dbReference>
<dbReference type="InterPro" id="IPR001810">
    <property type="entry name" value="F-box_dom"/>
</dbReference>
<name>O01606_CAEEL</name>
<dbReference type="Proteomes" id="UP000001940">
    <property type="component" value="Chromosome I"/>
</dbReference>
<dbReference type="Pfam" id="PF00646">
    <property type="entry name" value="F-box"/>
    <property type="match status" value="1"/>
</dbReference>
<proteinExistence type="evidence at protein level"/>
<dbReference type="PANTHER" id="PTHR31006:SF15">
    <property type="entry name" value="F-BOX DOMAIN-CONTAINING PROTEIN"/>
    <property type="match status" value="1"/>
</dbReference>
<dbReference type="eggNOG" id="ENOG502THVE">
    <property type="taxonomic scope" value="Eukaryota"/>
</dbReference>
<organism evidence="3 4">
    <name type="scientific">Caenorhabditis elegans</name>
    <dbReference type="NCBI Taxonomy" id="6239"/>
    <lineage>
        <taxon>Eukaryota</taxon>
        <taxon>Metazoa</taxon>
        <taxon>Ecdysozoa</taxon>
        <taxon>Nematoda</taxon>
        <taxon>Chromadorea</taxon>
        <taxon>Rhabditida</taxon>
        <taxon>Rhabditina</taxon>
        <taxon>Rhabditomorpha</taxon>
        <taxon>Rhabditoidea</taxon>
        <taxon>Rhabditidae</taxon>
        <taxon>Peloderinae</taxon>
        <taxon>Caenorhabditis</taxon>
    </lineage>
</organism>
<feature type="domain" description="F-box" evidence="2">
    <location>
        <begin position="5"/>
        <end position="51"/>
    </location>
</feature>
<gene>
    <name evidence="3" type="ORF">CELE_T10E9.1</name>
    <name evidence="3 5" type="ORF">T10E9.1</name>
</gene>
<evidence type="ECO:0000256" key="1">
    <source>
        <dbReference type="SAM" id="MobiDB-lite"/>
    </source>
</evidence>
<evidence type="ECO:0000313" key="4">
    <source>
        <dbReference type="Proteomes" id="UP000001940"/>
    </source>
</evidence>
<dbReference type="WormBase" id="T10E9.1">
    <property type="protein sequence ID" value="CE13543"/>
    <property type="gene ID" value="WBGene00020411"/>
</dbReference>
<dbReference type="HOGENOM" id="CLU_059801_0_0_1"/>
<dbReference type="OrthoDB" id="5808622at2759"/>
<dbReference type="PIR" id="T25884">
    <property type="entry name" value="T25884"/>
</dbReference>
<dbReference type="SMART" id="SM00256">
    <property type="entry name" value="FBOX"/>
    <property type="match status" value="1"/>
</dbReference>
<evidence type="ECO:0007829" key="6">
    <source>
        <dbReference type="PeptideAtlas" id="O01606"/>
    </source>
</evidence>
<evidence type="ECO:0000313" key="3">
    <source>
        <dbReference type="EMBL" id="CCD68101.1"/>
    </source>
</evidence>
<dbReference type="AGR" id="WB:WBGene00020411"/>
<dbReference type="Bgee" id="WBGene00020411">
    <property type="expression patterns" value="Expressed in germ line (C elegans) and 4 other cell types or tissues"/>
</dbReference>
<reference evidence="3 4" key="1">
    <citation type="journal article" date="1998" name="Science">
        <title>Genome sequence of the nematode C. elegans: a platform for investigating biology.</title>
        <authorList>
            <consortium name="The C. elegans sequencing consortium"/>
            <person name="Sulson J.E."/>
            <person name="Waterston R."/>
        </authorList>
    </citation>
    <scope>NUCLEOTIDE SEQUENCE [LARGE SCALE GENOMIC DNA]</scope>
    <source>
        <strain evidence="3 4">Bristol N2</strain>
    </source>
</reference>
<feature type="compositionally biased region" description="Acidic residues" evidence="1">
    <location>
        <begin position="371"/>
        <end position="389"/>
    </location>
</feature>
<feature type="compositionally biased region" description="Acidic residues" evidence="1">
    <location>
        <begin position="343"/>
        <end position="363"/>
    </location>
</feature>